<dbReference type="EMBL" id="WQLB01000003">
    <property type="protein sequence ID" value="MVN85743.1"/>
    <property type="molecule type" value="Genomic_DNA"/>
</dbReference>
<evidence type="ECO:0000313" key="3">
    <source>
        <dbReference type="Proteomes" id="UP000483286"/>
    </source>
</evidence>
<feature type="region of interest" description="Disordered" evidence="1">
    <location>
        <begin position="57"/>
        <end position="76"/>
    </location>
</feature>
<accession>A0A7C9M6L5</accession>
<dbReference type="RefSeq" id="WP_157457761.1">
    <property type="nucleotide sequence ID" value="NZ_WQLB01000003.1"/>
</dbReference>
<gene>
    <name evidence="2" type="ORF">GO986_03080</name>
</gene>
<feature type="compositionally biased region" description="Basic and acidic residues" evidence="1">
    <location>
        <begin position="60"/>
        <end position="76"/>
    </location>
</feature>
<comment type="caution">
    <text evidence="2">The sequence shown here is derived from an EMBL/GenBank/DDBJ whole genome shotgun (WGS) entry which is preliminary data.</text>
</comment>
<sequence>MTPSRLQANFAILELLLEAVSAEPDQRFGQLLWNVGVLTPDDAGSVKDPFYEESTATLQRVEKRQQEAQQRLGREG</sequence>
<reference evidence="2 3" key="1">
    <citation type="submission" date="2019-12" db="EMBL/GenBank/DDBJ databases">
        <title>Deinococcus sp. HMF7620 Genome sequencing and assembly.</title>
        <authorList>
            <person name="Kang H."/>
            <person name="Kim H."/>
            <person name="Joh K."/>
        </authorList>
    </citation>
    <scope>NUCLEOTIDE SEQUENCE [LARGE SCALE GENOMIC DNA]</scope>
    <source>
        <strain evidence="2 3">HMF7620</strain>
    </source>
</reference>
<evidence type="ECO:0000256" key="1">
    <source>
        <dbReference type="SAM" id="MobiDB-lite"/>
    </source>
</evidence>
<organism evidence="2 3">
    <name type="scientific">Deinococcus arboris</name>
    <dbReference type="NCBI Taxonomy" id="2682977"/>
    <lineage>
        <taxon>Bacteria</taxon>
        <taxon>Thermotogati</taxon>
        <taxon>Deinococcota</taxon>
        <taxon>Deinococci</taxon>
        <taxon>Deinococcales</taxon>
        <taxon>Deinococcaceae</taxon>
        <taxon>Deinococcus</taxon>
    </lineage>
</organism>
<keyword evidence="3" id="KW-1185">Reference proteome</keyword>
<name>A0A7C9M6L5_9DEIO</name>
<proteinExistence type="predicted"/>
<evidence type="ECO:0000313" key="2">
    <source>
        <dbReference type="EMBL" id="MVN85743.1"/>
    </source>
</evidence>
<dbReference type="Proteomes" id="UP000483286">
    <property type="component" value="Unassembled WGS sequence"/>
</dbReference>
<dbReference type="AlphaFoldDB" id="A0A7C9M6L5"/>
<protein>
    <submittedName>
        <fullName evidence="2">Uncharacterized protein</fullName>
    </submittedName>
</protein>